<evidence type="ECO:0000313" key="4">
    <source>
        <dbReference type="Proteomes" id="UP000613768"/>
    </source>
</evidence>
<dbReference type="SUPFAM" id="SSF55874">
    <property type="entry name" value="ATPase domain of HSP90 chaperone/DNA topoisomerase II/histidine kinase"/>
    <property type="match status" value="1"/>
</dbReference>
<feature type="transmembrane region" description="Helical" evidence="1">
    <location>
        <begin position="164"/>
        <end position="184"/>
    </location>
</feature>
<dbReference type="Pfam" id="PF02518">
    <property type="entry name" value="HATPase_c"/>
    <property type="match status" value="1"/>
</dbReference>
<gene>
    <name evidence="3" type="ORF">IFO71_14205</name>
</gene>
<proteinExistence type="predicted"/>
<dbReference type="InterPro" id="IPR050640">
    <property type="entry name" value="Bact_2-comp_sensor_kinase"/>
</dbReference>
<accession>A0AAW3ZL96</accession>
<dbReference type="AlphaFoldDB" id="A0AAW3ZL96"/>
<dbReference type="Gene3D" id="3.30.565.10">
    <property type="entry name" value="Histidine kinase-like ATPase, C-terminal domain"/>
    <property type="match status" value="1"/>
</dbReference>
<dbReference type="Proteomes" id="UP000613768">
    <property type="component" value="Unassembled WGS sequence"/>
</dbReference>
<dbReference type="PANTHER" id="PTHR34220">
    <property type="entry name" value="SENSOR HISTIDINE KINASE YPDA"/>
    <property type="match status" value="1"/>
</dbReference>
<organism evidence="3 4">
    <name type="scientific">Pseudomarimonas arenosa</name>
    <dbReference type="NCBI Taxonomy" id="2774145"/>
    <lineage>
        <taxon>Bacteria</taxon>
        <taxon>Pseudomonadati</taxon>
        <taxon>Pseudomonadota</taxon>
        <taxon>Gammaproteobacteria</taxon>
        <taxon>Lysobacterales</taxon>
        <taxon>Lysobacteraceae</taxon>
        <taxon>Pseudomarimonas</taxon>
    </lineage>
</organism>
<keyword evidence="1" id="KW-0472">Membrane</keyword>
<feature type="domain" description="Histidine kinase/HSP90-like ATPase" evidence="2">
    <location>
        <begin position="313"/>
        <end position="410"/>
    </location>
</feature>
<dbReference type="GO" id="GO:0016020">
    <property type="term" value="C:membrane"/>
    <property type="evidence" value="ECO:0007669"/>
    <property type="project" value="InterPro"/>
</dbReference>
<keyword evidence="1" id="KW-0812">Transmembrane</keyword>
<feature type="transmembrane region" description="Helical" evidence="1">
    <location>
        <begin position="108"/>
        <end position="130"/>
    </location>
</feature>
<evidence type="ECO:0000313" key="3">
    <source>
        <dbReference type="EMBL" id="MBD8526890.1"/>
    </source>
</evidence>
<dbReference type="EMBL" id="JACYTR010000034">
    <property type="protein sequence ID" value="MBD8526890.1"/>
    <property type="molecule type" value="Genomic_DNA"/>
</dbReference>
<name>A0AAW3ZL96_9GAMM</name>
<dbReference type="Pfam" id="PF06580">
    <property type="entry name" value="His_kinase"/>
    <property type="match status" value="1"/>
</dbReference>
<feature type="transmembrane region" description="Helical" evidence="1">
    <location>
        <begin position="72"/>
        <end position="96"/>
    </location>
</feature>
<keyword evidence="4" id="KW-1185">Reference proteome</keyword>
<keyword evidence="1" id="KW-1133">Transmembrane helix</keyword>
<evidence type="ECO:0000259" key="2">
    <source>
        <dbReference type="SMART" id="SM00387"/>
    </source>
</evidence>
<dbReference type="GO" id="GO:0000155">
    <property type="term" value="F:phosphorelay sensor kinase activity"/>
    <property type="evidence" value="ECO:0007669"/>
    <property type="project" value="InterPro"/>
</dbReference>
<dbReference type="SMART" id="SM00387">
    <property type="entry name" value="HATPase_c"/>
    <property type="match status" value="1"/>
</dbReference>
<dbReference type="InterPro" id="IPR003594">
    <property type="entry name" value="HATPase_dom"/>
</dbReference>
<dbReference type="InterPro" id="IPR010559">
    <property type="entry name" value="Sig_transdc_His_kin_internal"/>
</dbReference>
<sequence length="413" mass="45118">MSEAAARPLHAPLPAEAVVGGLSAWFSYQRYPIFGIRWLLGRLLYVGAVVLALSLLSWLGNWAATGDLALSAGAGALLFGSFMLMFFAGPALACWVRHRRWEQPMERYAVVAAVLLGMVCSYFVDAWASAQLEPLIEQRMQQRGMLSEQQVIQARQLEKSPLGVLLHLVTLGIIYLLMGGGLALRGYFSEQRRLDSVRQQADLRALQQKAQHDALKLGVLQAQVEPHFLFNTLASIRSLLRQDPARAEATLDALVDHLRATMPRLRGGSEALSSTLSQQVEICRSYLELMRLRLDGRLDYAVDLPAALAEHPFPPLLLITLVENAVKHGIEPKRGAGHIAIRADGDEQQQRLSVRVEDDGVGLQTGAGSGVGLANIRAQLSTAFAGQAELKLQPRADGGVVAEIHLPLERGVR</sequence>
<dbReference type="InterPro" id="IPR036890">
    <property type="entry name" value="HATPase_C_sf"/>
</dbReference>
<protein>
    <submittedName>
        <fullName evidence="3">Histidine kinase</fullName>
    </submittedName>
</protein>
<reference evidence="3 4" key="1">
    <citation type="submission" date="2020-09" db="EMBL/GenBank/DDBJ databases">
        <title>Pseudoxanthomonas sp. CAU 1598 isolated from sand of Yaerae Beach.</title>
        <authorList>
            <person name="Kim W."/>
        </authorList>
    </citation>
    <scope>NUCLEOTIDE SEQUENCE [LARGE SCALE GENOMIC DNA]</scope>
    <source>
        <strain evidence="3 4">CAU 1598</strain>
    </source>
</reference>
<dbReference type="PANTHER" id="PTHR34220:SF9">
    <property type="entry name" value="SIGNAL TRANSDUCTION HISTIDINE KINASE INTERNAL REGION DOMAIN-CONTAINING PROTEIN"/>
    <property type="match status" value="1"/>
</dbReference>
<feature type="transmembrane region" description="Helical" evidence="1">
    <location>
        <begin position="39"/>
        <end position="60"/>
    </location>
</feature>
<evidence type="ECO:0000256" key="1">
    <source>
        <dbReference type="SAM" id="Phobius"/>
    </source>
</evidence>
<comment type="caution">
    <text evidence="3">The sequence shown here is derived from an EMBL/GenBank/DDBJ whole genome shotgun (WGS) entry which is preliminary data.</text>
</comment>
<keyword evidence="3" id="KW-0418">Kinase</keyword>
<keyword evidence="3" id="KW-0808">Transferase</keyword>
<dbReference type="RefSeq" id="WP_192030312.1">
    <property type="nucleotide sequence ID" value="NZ_JACYTR010000034.1"/>
</dbReference>